<dbReference type="AlphaFoldDB" id="A0A2S9IEA4"/>
<keyword evidence="3" id="KW-1185">Reference proteome</keyword>
<organism evidence="2 3">
    <name type="scientific">Pantoea coffeiphila</name>
    <dbReference type="NCBI Taxonomy" id="1465635"/>
    <lineage>
        <taxon>Bacteria</taxon>
        <taxon>Pseudomonadati</taxon>
        <taxon>Pseudomonadota</taxon>
        <taxon>Gammaproteobacteria</taxon>
        <taxon>Enterobacterales</taxon>
        <taxon>Erwiniaceae</taxon>
        <taxon>Pantoea</taxon>
    </lineage>
</organism>
<proteinExistence type="inferred from homology"/>
<dbReference type="GO" id="GO:0005829">
    <property type="term" value="C:cytosol"/>
    <property type="evidence" value="ECO:0007669"/>
    <property type="project" value="TreeGrafter"/>
</dbReference>
<comment type="similarity">
    <text evidence="1">Belongs to the RutC family.</text>
</comment>
<evidence type="ECO:0000256" key="1">
    <source>
        <dbReference type="ARBA" id="ARBA00010552"/>
    </source>
</evidence>
<dbReference type="Gene3D" id="3.30.1330.40">
    <property type="entry name" value="RutC-like"/>
    <property type="match status" value="1"/>
</dbReference>
<comment type="caution">
    <text evidence="2">The sequence shown here is derived from an EMBL/GenBank/DDBJ whole genome shotgun (WGS) entry which is preliminary data.</text>
</comment>
<accession>A0A2S9IEA4</accession>
<dbReference type="InterPro" id="IPR006175">
    <property type="entry name" value="YjgF/YER057c/UK114"/>
</dbReference>
<evidence type="ECO:0000313" key="3">
    <source>
        <dbReference type="Proteomes" id="UP000239181"/>
    </source>
</evidence>
<dbReference type="Pfam" id="PF01042">
    <property type="entry name" value="Ribonuc_L-PSP"/>
    <property type="match status" value="1"/>
</dbReference>
<dbReference type="EMBL" id="PDET01000004">
    <property type="protein sequence ID" value="PRD16117.1"/>
    <property type="molecule type" value="Genomic_DNA"/>
</dbReference>
<dbReference type="PANTHER" id="PTHR11803:SF58">
    <property type="entry name" value="PROTEIN HMF1-RELATED"/>
    <property type="match status" value="1"/>
</dbReference>
<dbReference type="FunFam" id="3.30.1330.40:FF:000001">
    <property type="entry name" value="L-PSP family endoribonuclease"/>
    <property type="match status" value="1"/>
</dbReference>
<dbReference type="PANTHER" id="PTHR11803">
    <property type="entry name" value="2-IMINOBUTANOATE/2-IMINOPROPANOATE DEAMINASE RIDA"/>
    <property type="match status" value="1"/>
</dbReference>
<dbReference type="GO" id="GO:0019239">
    <property type="term" value="F:deaminase activity"/>
    <property type="evidence" value="ECO:0007669"/>
    <property type="project" value="TreeGrafter"/>
</dbReference>
<dbReference type="RefSeq" id="WP_105592249.1">
    <property type="nucleotide sequence ID" value="NZ_PDET01000004.1"/>
</dbReference>
<sequence>MKQSIFTNKAPAAIGPYSQGVSYGDLVFTSGQLPIDPATAAFPPGGIKEQTRQSLLNVQAVLEQSGASLNSVIKTTCFLANMDDFAEFNAIYTDFFGTENAPARSCIQAAKLPKDALVEVEAIAHKI</sequence>
<protein>
    <submittedName>
        <fullName evidence="2">Regulator</fullName>
    </submittedName>
</protein>
<dbReference type="CDD" id="cd00448">
    <property type="entry name" value="YjgF_YER057c_UK114_family"/>
    <property type="match status" value="1"/>
</dbReference>
<dbReference type="Proteomes" id="UP000239181">
    <property type="component" value="Unassembled WGS sequence"/>
</dbReference>
<dbReference type="SUPFAM" id="SSF55298">
    <property type="entry name" value="YjgF-like"/>
    <property type="match status" value="1"/>
</dbReference>
<gene>
    <name evidence="2" type="ORF">CQW29_08285</name>
</gene>
<dbReference type="NCBIfam" id="TIGR00004">
    <property type="entry name" value="Rid family detoxifying hydrolase"/>
    <property type="match status" value="1"/>
</dbReference>
<dbReference type="InterPro" id="IPR006056">
    <property type="entry name" value="RidA"/>
</dbReference>
<dbReference type="OrthoDB" id="9803101at2"/>
<evidence type="ECO:0000313" key="2">
    <source>
        <dbReference type="EMBL" id="PRD16117.1"/>
    </source>
</evidence>
<dbReference type="InterPro" id="IPR035959">
    <property type="entry name" value="RutC-like_sf"/>
</dbReference>
<reference evidence="2 3" key="1">
    <citation type="submission" date="2017-10" db="EMBL/GenBank/DDBJ databases">
        <title>Draft genome of two endophytic bacteria isolated from 'guarana' Paullinia cupana (Mart.) Ducke.</title>
        <authorList>
            <person name="Siqueira K.A."/>
            <person name="Liotti R.G."/>
            <person name="Mendes T.A."/>
            <person name="Soares M.A."/>
        </authorList>
    </citation>
    <scope>NUCLEOTIDE SEQUENCE [LARGE SCALE GENOMIC DNA]</scope>
    <source>
        <strain evidence="2 3">342</strain>
    </source>
</reference>
<name>A0A2S9IEA4_9GAMM</name>